<dbReference type="AlphaFoldDB" id="A0A1H9EQ55"/>
<evidence type="ECO:0008006" key="4">
    <source>
        <dbReference type="Google" id="ProtNLM"/>
    </source>
</evidence>
<feature type="region of interest" description="Disordered" evidence="1">
    <location>
        <begin position="1"/>
        <end position="22"/>
    </location>
</feature>
<gene>
    <name evidence="2" type="ORF">SAMN05216195_10243</name>
</gene>
<feature type="compositionally biased region" description="Polar residues" evidence="1">
    <location>
        <begin position="1"/>
        <end position="18"/>
    </location>
</feature>
<organism evidence="2 3">
    <name type="scientific">Lentzea flaviverrucosa</name>
    <dbReference type="NCBI Taxonomy" id="200379"/>
    <lineage>
        <taxon>Bacteria</taxon>
        <taxon>Bacillati</taxon>
        <taxon>Actinomycetota</taxon>
        <taxon>Actinomycetes</taxon>
        <taxon>Pseudonocardiales</taxon>
        <taxon>Pseudonocardiaceae</taxon>
        <taxon>Lentzea</taxon>
    </lineage>
</organism>
<dbReference type="OrthoDB" id="3535759at2"/>
<proteinExistence type="predicted"/>
<keyword evidence="3" id="KW-1185">Reference proteome</keyword>
<sequence length="246" mass="28473">MSEVPSAQSGPEDNTAASKRTHVEDVPVLDMELLPEVVTELALTSEQQAHQLADLAGVVSELGGSVATALDEVESLREFLLELQRNLAEREDLSRPNRWTWAFLTRDQAAQLWHELRWFVNHLITRYPLSADVSIPPCWYRHTVAVDELTDLYAAWRMAYCSGDRPSEEMIAWRTRWMWPSLHTLHTQADWRECKAQRQHIEPTARQDLTNSGFDDFVARYLVGTPHEQRRDLPWHEQIRREPPGV</sequence>
<dbReference type="EMBL" id="FOFT01000002">
    <property type="protein sequence ID" value="SEQ27850.1"/>
    <property type="molecule type" value="Genomic_DNA"/>
</dbReference>
<dbReference type="Proteomes" id="UP000199028">
    <property type="component" value="Unassembled WGS sequence"/>
</dbReference>
<evidence type="ECO:0000313" key="2">
    <source>
        <dbReference type="EMBL" id="SEQ27850.1"/>
    </source>
</evidence>
<evidence type="ECO:0000256" key="1">
    <source>
        <dbReference type="SAM" id="MobiDB-lite"/>
    </source>
</evidence>
<reference evidence="3" key="1">
    <citation type="submission" date="2016-10" db="EMBL/GenBank/DDBJ databases">
        <authorList>
            <person name="Varghese N."/>
            <person name="Submissions S."/>
        </authorList>
    </citation>
    <scope>NUCLEOTIDE SEQUENCE [LARGE SCALE GENOMIC DNA]</scope>
    <source>
        <strain evidence="3">CGMCC 4.578</strain>
    </source>
</reference>
<protein>
    <recommendedName>
        <fullName evidence="4">DUF4913 domain-containing protein</fullName>
    </recommendedName>
</protein>
<evidence type="ECO:0000313" key="3">
    <source>
        <dbReference type="Proteomes" id="UP000199028"/>
    </source>
</evidence>
<name>A0A1H9EQ55_9PSEU</name>
<accession>A0A1H9EQ55</accession>
<dbReference type="RefSeq" id="WP_143086619.1">
    <property type="nucleotide sequence ID" value="NZ_FOFT01000002.1"/>
</dbReference>